<name>H0EA97_9ACTN</name>
<dbReference type="EMBL" id="AGUD01000292">
    <property type="protein sequence ID" value="EHN09437.1"/>
    <property type="molecule type" value="Genomic_DNA"/>
</dbReference>
<proteinExistence type="predicted"/>
<protein>
    <submittedName>
        <fullName evidence="1">Uncharacterized protein</fullName>
    </submittedName>
</protein>
<dbReference type="Proteomes" id="UP000005143">
    <property type="component" value="Unassembled WGS sequence"/>
</dbReference>
<organism evidence="1 2">
    <name type="scientific">Patulibacter medicamentivorans</name>
    <dbReference type="NCBI Taxonomy" id="1097667"/>
    <lineage>
        <taxon>Bacteria</taxon>
        <taxon>Bacillati</taxon>
        <taxon>Actinomycetota</taxon>
        <taxon>Thermoleophilia</taxon>
        <taxon>Solirubrobacterales</taxon>
        <taxon>Patulibacteraceae</taxon>
        <taxon>Patulibacter</taxon>
    </lineage>
</organism>
<evidence type="ECO:0000313" key="2">
    <source>
        <dbReference type="Proteomes" id="UP000005143"/>
    </source>
</evidence>
<sequence>MVLTHTDVRVRFVVEGFDGETVTPTAYTVTATVRGNPAAVIEIESAVLSDGTVESIVYSAEAGTVAVLLRVTAPVRVEHLATYAVGTA</sequence>
<comment type="caution">
    <text evidence="1">The sequence shown here is derived from an EMBL/GenBank/DDBJ whole genome shotgun (WGS) entry which is preliminary data.</text>
</comment>
<gene>
    <name evidence="1" type="ORF">PAI11_37710</name>
</gene>
<dbReference type="AlphaFoldDB" id="H0EA97"/>
<evidence type="ECO:0000313" key="1">
    <source>
        <dbReference type="EMBL" id="EHN09437.1"/>
    </source>
</evidence>
<reference evidence="1 2" key="1">
    <citation type="journal article" date="2013" name="Biodegradation">
        <title>Quantitative proteomic analysis of ibuprofen-degrading Patulibacter sp. strain I11.</title>
        <authorList>
            <person name="Almeida B."/>
            <person name="Kjeldal H."/>
            <person name="Lolas I."/>
            <person name="Knudsen A.D."/>
            <person name="Carvalho G."/>
            <person name="Nielsen K.L."/>
            <person name="Barreto Crespo M.T."/>
            <person name="Stensballe A."/>
            <person name="Nielsen J.L."/>
        </authorList>
    </citation>
    <scope>NUCLEOTIDE SEQUENCE [LARGE SCALE GENOMIC DNA]</scope>
    <source>
        <strain evidence="1 2">I11</strain>
    </source>
</reference>
<accession>H0EA97</accession>
<dbReference type="RefSeq" id="WP_007578207.1">
    <property type="nucleotide sequence ID" value="NZ_AGUD01000292.1"/>
</dbReference>
<keyword evidence="2" id="KW-1185">Reference proteome</keyword>